<dbReference type="AlphaFoldDB" id="A0A7W8X8Y7"/>
<evidence type="ECO:0000313" key="3">
    <source>
        <dbReference type="Proteomes" id="UP000585507"/>
    </source>
</evidence>
<evidence type="ECO:0000256" key="1">
    <source>
        <dbReference type="SAM" id="SignalP"/>
    </source>
</evidence>
<keyword evidence="1" id="KW-0732">Signal</keyword>
<evidence type="ECO:0000313" key="2">
    <source>
        <dbReference type="EMBL" id="MBB5535008.1"/>
    </source>
</evidence>
<protein>
    <submittedName>
        <fullName evidence="2">Uncharacterized protein</fullName>
    </submittedName>
</protein>
<accession>A0A7W8X8Y7</accession>
<dbReference type="RefSeq" id="WP_018324416.1">
    <property type="nucleotide sequence ID" value="NZ_JACHBK010000003.1"/>
</dbReference>
<organism evidence="2 3">
    <name type="scientific">Rhizobium giardinii</name>
    <dbReference type="NCBI Taxonomy" id="56731"/>
    <lineage>
        <taxon>Bacteria</taxon>
        <taxon>Pseudomonadati</taxon>
        <taxon>Pseudomonadota</taxon>
        <taxon>Alphaproteobacteria</taxon>
        <taxon>Hyphomicrobiales</taxon>
        <taxon>Rhizobiaceae</taxon>
        <taxon>Rhizobium/Agrobacterium group</taxon>
        <taxon>Rhizobium</taxon>
    </lineage>
</organism>
<name>A0A7W8X8Y7_9HYPH</name>
<sequence length="232" mass="23762">MIRKFDMRILAIAAGLLSFTGVALAEDAISAPAQKTIGGTTSKMVPSLAVLNSGGATLANGKLTMTDMSANSIVFADRPVRSAGHVLTTDFIKEWDEGTDSFAVDPPNATISVLNSDGSAIEDAVVVLNKPKLEGGTLTFDVEVLEGELTNANGPASLFIDMFVARAGMGRVGVVGGVGVRGAAWHGGWYAHPAAGYGAAVAAGAVVGAAAASGYRPYYPPACGYYPYPPCY</sequence>
<proteinExistence type="predicted"/>
<feature type="signal peptide" evidence="1">
    <location>
        <begin position="1"/>
        <end position="25"/>
    </location>
</feature>
<dbReference type="EMBL" id="JACHBK010000003">
    <property type="protein sequence ID" value="MBB5535008.1"/>
    <property type="molecule type" value="Genomic_DNA"/>
</dbReference>
<dbReference type="Proteomes" id="UP000585507">
    <property type="component" value="Unassembled WGS sequence"/>
</dbReference>
<keyword evidence="3" id="KW-1185">Reference proteome</keyword>
<comment type="caution">
    <text evidence="2">The sequence shown here is derived from an EMBL/GenBank/DDBJ whole genome shotgun (WGS) entry which is preliminary data.</text>
</comment>
<feature type="chain" id="PRO_5030742894" evidence="1">
    <location>
        <begin position="26"/>
        <end position="232"/>
    </location>
</feature>
<gene>
    <name evidence="2" type="ORF">GGD55_001691</name>
</gene>
<reference evidence="2 3" key="1">
    <citation type="submission" date="2020-08" db="EMBL/GenBank/DDBJ databases">
        <title>Genomic Encyclopedia of Type Strains, Phase IV (KMG-V): Genome sequencing to study the core and pangenomes of soil and plant-associated prokaryotes.</title>
        <authorList>
            <person name="Whitman W."/>
        </authorList>
    </citation>
    <scope>NUCLEOTIDE SEQUENCE [LARGE SCALE GENOMIC DNA]</scope>
    <source>
        <strain evidence="2 3">SEMIA 4084</strain>
    </source>
</reference>